<dbReference type="EMBL" id="WSZM01000435">
    <property type="protein sequence ID" value="KAF4033099.1"/>
    <property type="molecule type" value="Genomic_DNA"/>
</dbReference>
<evidence type="ECO:0000256" key="1">
    <source>
        <dbReference type="SAM" id="MobiDB-lite"/>
    </source>
</evidence>
<feature type="region of interest" description="Disordered" evidence="1">
    <location>
        <begin position="118"/>
        <end position="151"/>
    </location>
</feature>
<protein>
    <submittedName>
        <fullName evidence="2">Putative NAM-associated domain-containing protein</fullName>
    </submittedName>
</protein>
<dbReference type="AlphaFoldDB" id="A0A833SJJ4"/>
<keyword evidence="4" id="KW-1185">Reference proteome</keyword>
<dbReference type="EMBL" id="JAACNO010000791">
    <property type="protein sequence ID" value="KAF4144891.1"/>
    <property type="molecule type" value="Genomic_DNA"/>
</dbReference>
<organism evidence="2 4">
    <name type="scientific">Phytophthora infestans</name>
    <name type="common">Potato late blight agent</name>
    <name type="synonym">Botrytis infestans</name>
    <dbReference type="NCBI Taxonomy" id="4787"/>
    <lineage>
        <taxon>Eukaryota</taxon>
        <taxon>Sar</taxon>
        <taxon>Stramenopiles</taxon>
        <taxon>Oomycota</taxon>
        <taxon>Peronosporomycetes</taxon>
        <taxon>Peronosporales</taxon>
        <taxon>Peronosporaceae</taxon>
        <taxon>Phytophthora</taxon>
    </lineage>
</organism>
<reference evidence="2" key="1">
    <citation type="submission" date="2020-04" db="EMBL/GenBank/DDBJ databases">
        <title>Hybrid Assembly of Korean Phytophthora infestans isolates.</title>
        <authorList>
            <person name="Prokchorchik M."/>
            <person name="Lee Y."/>
            <person name="Seo J."/>
            <person name="Cho J.-H."/>
            <person name="Park Y.-E."/>
            <person name="Jang D.-C."/>
            <person name="Im J.-S."/>
            <person name="Choi J.-G."/>
            <person name="Park H.-J."/>
            <person name="Lee G.-B."/>
            <person name="Lee Y.-G."/>
            <person name="Hong S.-Y."/>
            <person name="Cho K."/>
            <person name="Sohn K.H."/>
        </authorList>
    </citation>
    <scope>NUCLEOTIDE SEQUENCE</scope>
    <source>
        <strain evidence="2">KR_1_A1</strain>
        <strain evidence="3">KR_2_A2</strain>
    </source>
</reference>
<accession>A0A833SJJ4</accession>
<dbReference type="Proteomes" id="UP000704712">
    <property type="component" value="Unassembled WGS sequence"/>
</dbReference>
<proteinExistence type="predicted"/>
<name>A0A833SJJ4_PHYIN</name>
<dbReference type="PANTHER" id="PTHR45125:SF3">
    <property type="entry name" value="NO-APICAL-MERISTEM-ASSOCIATED CARBOXY-TERMINAL DOMAIN PROTEIN"/>
    <property type="match status" value="1"/>
</dbReference>
<evidence type="ECO:0000313" key="3">
    <source>
        <dbReference type="EMBL" id="KAF4144891.1"/>
    </source>
</evidence>
<sequence>MSDAPSKARGPNFALAEDKALCFAWLNTSGDGGVGTNQSRGDFYKRVNRFSIISHDVSKFVACYAKAEALERSGHTASDIEHQVVQAYESKKKIGKFLLSAVLVLSLRIHRSGVVASKEANSKKKQSNSKLGCAPGAPTSDSGKREIGQKRIKLDDTNAALSARQVKAAERMANSAEARNKGAREKNDLYLFSMRGA</sequence>
<dbReference type="Proteomes" id="UP000602510">
    <property type="component" value="Unassembled WGS sequence"/>
</dbReference>
<evidence type="ECO:0000313" key="4">
    <source>
        <dbReference type="Proteomes" id="UP000602510"/>
    </source>
</evidence>
<feature type="compositionally biased region" description="Basic and acidic residues" evidence="1">
    <location>
        <begin position="142"/>
        <end position="151"/>
    </location>
</feature>
<dbReference type="PANTHER" id="PTHR45125">
    <property type="entry name" value="F21J9.4-RELATED"/>
    <property type="match status" value="1"/>
</dbReference>
<evidence type="ECO:0000313" key="2">
    <source>
        <dbReference type="EMBL" id="KAF4033099.1"/>
    </source>
</evidence>
<gene>
    <name evidence="2" type="ORF">GN244_ATG14983</name>
    <name evidence="3" type="ORF">GN958_ATG05909</name>
</gene>
<comment type="caution">
    <text evidence="2">The sequence shown here is derived from an EMBL/GenBank/DDBJ whole genome shotgun (WGS) entry which is preliminary data.</text>
</comment>